<dbReference type="OrthoDB" id="538223at2759"/>
<dbReference type="Proteomes" id="UP000054516">
    <property type="component" value="Unassembled WGS sequence"/>
</dbReference>
<dbReference type="InterPro" id="IPR020472">
    <property type="entry name" value="WD40_PAC1"/>
</dbReference>
<dbReference type="InterPro" id="IPR027417">
    <property type="entry name" value="P-loop_NTPase"/>
</dbReference>
<name>A0A1S8A7Z7_ROSNE</name>
<proteinExistence type="predicted"/>
<evidence type="ECO:0000259" key="5">
    <source>
        <dbReference type="PROSITE" id="PS50837"/>
    </source>
</evidence>
<dbReference type="PROSITE" id="PS00018">
    <property type="entry name" value="EF_HAND_1"/>
    <property type="match status" value="1"/>
</dbReference>
<dbReference type="InterPro" id="IPR036322">
    <property type="entry name" value="WD40_repeat_dom_sf"/>
</dbReference>
<dbReference type="Gene3D" id="2.130.10.10">
    <property type="entry name" value="YVTN repeat-like/Quinoprotein amine dehydrogenase"/>
    <property type="match status" value="2"/>
</dbReference>
<gene>
    <name evidence="6" type="ORF">SAMD00023353_2500130</name>
</gene>
<dbReference type="InterPro" id="IPR018247">
    <property type="entry name" value="EF_Hand_1_Ca_BS"/>
</dbReference>
<evidence type="ECO:0000313" key="7">
    <source>
        <dbReference type="Proteomes" id="UP000054516"/>
    </source>
</evidence>
<dbReference type="AlphaFoldDB" id="A0A1S8A7Z7"/>
<feature type="repeat" description="WD" evidence="3">
    <location>
        <begin position="989"/>
        <end position="1030"/>
    </location>
</feature>
<dbReference type="SUPFAM" id="SSF52540">
    <property type="entry name" value="P-loop containing nucleoside triphosphate hydrolases"/>
    <property type="match status" value="1"/>
</dbReference>
<dbReference type="FunFam" id="3.40.50.300:FF:001638">
    <property type="entry name" value="NACHT and WD40 domain protein"/>
    <property type="match status" value="1"/>
</dbReference>
<reference evidence="6" key="1">
    <citation type="submission" date="2016-03" db="EMBL/GenBank/DDBJ databases">
        <title>Draft genome sequence of Rosellinia necatrix.</title>
        <authorList>
            <person name="Kanematsu S."/>
        </authorList>
    </citation>
    <scope>NUCLEOTIDE SEQUENCE [LARGE SCALE GENOMIC DNA]</scope>
    <source>
        <strain evidence="6">W97</strain>
    </source>
</reference>
<keyword evidence="2" id="KW-0677">Repeat</keyword>
<dbReference type="PANTHER" id="PTHR19848:SF8">
    <property type="entry name" value="F-BOX AND WD REPEAT DOMAIN CONTAINING 7"/>
    <property type="match status" value="1"/>
</dbReference>
<dbReference type="Pfam" id="PF24883">
    <property type="entry name" value="NPHP3_N"/>
    <property type="match status" value="1"/>
</dbReference>
<evidence type="ECO:0000256" key="3">
    <source>
        <dbReference type="PROSITE-ProRule" id="PRU00221"/>
    </source>
</evidence>
<dbReference type="CDD" id="cd00200">
    <property type="entry name" value="WD40"/>
    <property type="match status" value="1"/>
</dbReference>
<feature type="repeat" description="WD" evidence="3">
    <location>
        <begin position="1031"/>
        <end position="1072"/>
    </location>
</feature>
<dbReference type="Pfam" id="PF00400">
    <property type="entry name" value="WD40"/>
    <property type="match status" value="6"/>
</dbReference>
<sequence>MARPLRPPAITVFTAPPPLPPAPDLPAPTTSKLQPAPSDSTASGLQGRLWNEAYDDLKKEEPKLVDAYEILLSRELRESDSNLTDETSQKNEIEQTNSKTRRSQMVRLVRAGLEKTEKEATVKNNIQGITDIVSPIKGLVSAAVNSVPEAAIAWTGACFALQILANPINETVANRDGITYVISRMEWYWNLSSLLLEDNQVDNTAALRAELEKHIIDLYKQLFLYQMKSVCSYYRNRLVAALRDMVKLDDWEGALQSIKTAENAIQQDSDQYNTQEFKSYLRKLVGAAESLAADILPGIRQVLREIRQEDQNMEQDEKHDEKNKKCLADLLNTDPRDDKERIKQTKGGLLADSSNWILKHKRFRQWHDEDEARVLWIKGDPGKGKTMLMIAIVDELERQLKQSKQPNQQPNAILSYFFCQGTNSNLNNATAVLRGLIYLLADQNPSLISHLRKRYDTAGSKLFEGMNVFVSLSRVLEDMLREASLSRAYILIDALDECETELPQLLTFIAANSSVSPRVKWLVSSRNKIEIEQHLKLNGSAMNLSLELTQNAEQVSHAVNAYIDSKILEVDSLRNDPRERDQVRDIMHKRANGTFLWVALVIKELKDPATVDALYTVREVPTDLYQLYDRMITQIQQLRDPDSCWSVLSTATLANRPLHLAELSVLSRLPKIVSPSIEKVRKIVAMCGSFLTVQNDYVYHIHQSAKDYLSDKTSNTIFPSGPIEVHHAIFSQSLEAMLTLRRDIYGLRHPGTLVSDIKAPDPDPLAAIRYSCVHWISHFCDSYSSSYSEVKAVRDFFEGKFLYWLEAMGLVQHMGDAILSITRLETLLREQSADLNLIDLVYDSRRFILQNRWVIENYPLQAYISALIYSPVNCLIRTIFKHEEPEWVQPKPVLESNWSPCLQTLEGHHGHVYSVAFSPNSKLLASGSGDNTIKIWDITTGSLQQTFEDYHGHVYSVEFSPDSKLLASGSGNNTIKIWDITTGSLQQTLEDYYGPVDSVAFSPDSKLLASGSGDNTIKIWDITTGSFQQALEDHHSPVHSIAFSYDSKLLTSGSGDNTIKIWDITTGSLQQTLEDHHGSSRSVAFSSDSKLWASVSRDNIIKIWDITTGSLQQTFKNYYGHVYSVIFSPDSKLLASVSSDNTIKIWFDGGMDRSKGRYIDHKELVDTLGCLVRMIEFLGSIYLV</sequence>
<feature type="repeat" description="WD" evidence="3">
    <location>
        <begin position="1073"/>
        <end position="1114"/>
    </location>
</feature>
<evidence type="ECO:0000256" key="1">
    <source>
        <dbReference type="ARBA" id="ARBA00022574"/>
    </source>
</evidence>
<protein>
    <submittedName>
        <fullName evidence="6">Putative NWD1 protein</fullName>
    </submittedName>
</protein>
<keyword evidence="7" id="KW-1185">Reference proteome</keyword>
<dbReference type="SMART" id="SM00320">
    <property type="entry name" value="WD40"/>
    <property type="match status" value="6"/>
</dbReference>
<feature type="region of interest" description="Disordered" evidence="4">
    <location>
        <begin position="79"/>
        <end position="99"/>
    </location>
</feature>
<dbReference type="InterPro" id="IPR001680">
    <property type="entry name" value="WD40_rpt"/>
</dbReference>
<dbReference type="PROSITE" id="PS50837">
    <property type="entry name" value="NACHT"/>
    <property type="match status" value="1"/>
</dbReference>
<dbReference type="InterPro" id="IPR056884">
    <property type="entry name" value="NPHP3-like_N"/>
</dbReference>
<dbReference type="Pfam" id="PF17100">
    <property type="entry name" value="NACHT_N"/>
    <property type="match status" value="1"/>
</dbReference>
<organism evidence="6">
    <name type="scientific">Rosellinia necatrix</name>
    <name type="common">White root-rot fungus</name>
    <dbReference type="NCBI Taxonomy" id="77044"/>
    <lineage>
        <taxon>Eukaryota</taxon>
        <taxon>Fungi</taxon>
        <taxon>Dikarya</taxon>
        <taxon>Ascomycota</taxon>
        <taxon>Pezizomycotina</taxon>
        <taxon>Sordariomycetes</taxon>
        <taxon>Xylariomycetidae</taxon>
        <taxon>Xylariales</taxon>
        <taxon>Xylariaceae</taxon>
        <taxon>Rosellinia</taxon>
    </lineage>
</organism>
<dbReference type="PANTHER" id="PTHR19848">
    <property type="entry name" value="WD40 REPEAT PROTEIN"/>
    <property type="match status" value="1"/>
</dbReference>
<dbReference type="InterPro" id="IPR015943">
    <property type="entry name" value="WD40/YVTN_repeat-like_dom_sf"/>
</dbReference>
<dbReference type="PROSITE" id="PS50082">
    <property type="entry name" value="WD_REPEATS_2"/>
    <property type="match status" value="6"/>
</dbReference>
<feature type="repeat" description="WD" evidence="3">
    <location>
        <begin position="1115"/>
        <end position="1146"/>
    </location>
</feature>
<dbReference type="InterPro" id="IPR007111">
    <property type="entry name" value="NACHT_NTPase"/>
</dbReference>
<accession>A0A1S8A7Z7</accession>
<dbReference type="Gene3D" id="3.40.50.300">
    <property type="entry name" value="P-loop containing nucleotide triphosphate hydrolases"/>
    <property type="match status" value="1"/>
</dbReference>
<dbReference type="PROSITE" id="PS00678">
    <property type="entry name" value="WD_REPEATS_1"/>
    <property type="match status" value="4"/>
</dbReference>
<evidence type="ECO:0000256" key="4">
    <source>
        <dbReference type="SAM" id="MobiDB-lite"/>
    </source>
</evidence>
<dbReference type="SUPFAM" id="SSF50978">
    <property type="entry name" value="WD40 repeat-like"/>
    <property type="match status" value="1"/>
</dbReference>
<feature type="compositionally biased region" description="Polar residues" evidence="4">
    <location>
        <begin position="31"/>
        <end position="44"/>
    </location>
</feature>
<dbReference type="STRING" id="77044.A0A1S8A7Z7"/>
<dbReference type="EMBL" id="DF977470">
    <property type="protein sequence ID" value="GAW26224.1"/>
    <property type="molecule type" value="Genomic_DNA"/>
</dbReference>
<feature type="region of interest" description="Disordered" evidence="4">
    <location>
        <begin position="1"/>
        <end position="45"/>
    </location>
</feature>
<evidence type="ECO:0000256" key="2">
    <source>
        <dbReference type="ARBA" id="ARBA00022737"/>
    </source>
</evidence>
<dbReference type="InterPro" id="IPR031359">
    <property type="entry name" value="NACHT_N"/>
</dbReference>
<evidence type="ECO:0000313" key="6">
    <source>
        <dbReference type="EMBL" id="GAW26224.1"/>
    </source>
</evidence>
<feature type="domain" description="NACHT" evidence="5">
    <location>
        <begin position="373"/>
        <end position="526"/>
    </location>
</feature>
<feature type="repeat" description="WD" evidence="3">
    <location>
        <begin position="905"/>
        <end position="946"/>
    </location>
</feature>
<keyword evidence="1 3" id="KW-0853">WD repeat</keyword>
<dbReference type="OMA" id="LNGHGNW"/>
<dbReference type="InterPro" id="IPR019775">
    <property type="entry name" value="WD40_repeat_CS"/>
</dbReference>
<dbReference type="PRINTS" id="PR00320">
    <property type="entry name" value="GPROTEINBRPT"/>
</dbReference>
<feature type="compositionally biased region" description="Pro residues" evidence="4">
    <location>
        <begin position="15"/>
        <end position="26"/>
    </location>
</feature>
<feature type="repeat" description="WD" evidence="3">
    <location>
        <begin position="947"/>
        <end position="988"/>
    </location>
</feature>
<dbReference type="PROSITE" id="PS50294">
    <property type="entry name" value="WD_REPEATS_REGION"/>
    <property type="match status" value="6"/>
</dbReference>